<organism evidence="2 3">
    <name type="scientific">Cerrena zonata</name>
    <dbReference type="NCBI Taxonomy" id="2478898"/>
    <lineage>
        <taxon>Eukaryota</taxon>
        <taxon>Fungi</taxon>
        <taxon>Dikarya</taxon>
        <taxon>Basidiomycota</taxon>
        <taxon>Agaricomycotina</taxon>
        <taxon>Agaricomycetes</taxon>
        <taxon>Polyporales</taxon>
        <taxon>Cerrenaceae</taxon>
        <taxon>Cerrena</taxon>
    </lineage>
</organism>
<evidence type="ECO:0000313" key="2">
    <source>
        <dbReference type="EMBL" id="KAK7687771.1"/>
    </source>
</evidence>
<evidence type="ECO:0000256" key="1">
    <source>
        <dbReference type="SAM" id="SignalP"/>
    </source>
</evidence>
<comment type="caution">
    <text evidence="2">The sequence shown here is derived from an EMBL/GenBank/DDBJ whole genome shotgun (WGS) entry which is preliminary data.</text>
</comment>
<dbReference type="AlphaFoldDB" id="A0AAW0G3B9"/>
<dbReference type="EMBL" id="JASBNA010000012">
    <property type="protein sequence ID" value="KAK7687771.1"/>
    <property type="molecule type" value="Genomic_DNA"/>
</dbReference>
<protein>
    <recommendedName>
        <fullName evidence="4">Glycopeptide</fullName>
    </recommendedName>
</protein>
<sequence>MVTSKRLTATLGFFSTAAYVYAESHTVVFVNDCGFGTPLLKAQDGTTLSTGGTFTINGPLIGAIAFLQTGSCSDKGEGCTIVEITLQNPTTPGNGSSVDINFLPPDHTFSGPTGFGYFNGCDGAGADCTTPNCPTPFPHQGPLEVDCDADNVNLAVTFCD</sequence>
<reference evidence="2 3" key="1">
    <citation type="submission" date="2022-09" db="EMBL/GenBank/DDBJ databases">
        <authorList>
            <person name="Palmer J.M."/>
        </authorList>
    </citation>
    <scope>NUCLEOTIDE SEQUENCE [LARGE SCALE GENOMIC DNA]</scope>
    <source>
        <strain evidence="2 3">DSM 7382</strain>
    </source>
</reference>
<feature type="chain" id="PRO_5043508363" description="Glycopeptide" evidence="1">
    <location>
        <begin position="23"/>
        <end position="160"/>
    </location>
</feature>
<feature type="signal peptide" evidence="1">
    <location>
        <begin position="1"/>
        <end position="22"/>
    </location>
</feature>
<evidence type="ECO:0000313" key="3">
    <source>
        <dbReference type="Proteomes" id="UP001385951"/>
    </source>
</evidence>
<proteinExistence type="predicted"/>
<keyword evidence="1" id="KW-0732">Signal</keyword>
<name>A0AAW0G3B9_9APHY</name>
<keyword evidence="3" id="KW-1185">Reference proteome</keyword>
<dbReference type="Proteomes" id="UP001385951">
    <property type="component" value="Unassembled WGS sequence"/>
</dbReference>
<gene>
    <name evidence="2" type="ORF">QCA50_008990</name>
</gene>
<evidence type="ECO:0008006" key="4">
    <source>
        <dbReference type="Google" id="ProtNLM"/>
    </source>
</evidence>
<accession>A0AAW0G3B9</accession>